<evidence type="ECO:0000256" key="2">
    <source>
        <dbReference type="SAM" id="Phobius"/>
    </source>
</evidence>
<dbReference type="RefSeq" id="WP_072739070.1">
    <property type="nucleotide sequence ID" value="NZ_CP048813.1"/>
</dbReference>
<keyword evidence="2" id="KW-0472">Membrane</keyword>
<accession>A0A1G8P5U4</accession>
<gene>
    <name evidence="3" type="ORF">SAMN05444695_11272</name>
</gene>
<protein>
    <recommendedName>
        <fullName evidence="5">Integral membrane protein</fullName>
    </recommendedName>
</protein>
<dbReference type="Pfam" id="PF20589">
    <property type="entry name" value="DUF6790"/>
    <property type="match status" value="1"/>
</dbReference>
<dbReference type="EMBL" id="FNDN01000012">
    <property type="protein sequence ID" value="SDI87833.1"/>
    <property type="molecule type" value="Genomic_DNA"/>
</dbReference>
<reference evidence="3 4" key="1">
    <citation type="submission" date="2016-10" db="EMBL/GenBank/DDBJ databases">
        <authorList>
            <person name="de Groot N.N."/>
        </authorList>
    </citation>
    <scope>NUCLEOTIDE SEQUENCE [LARGE SCALE GENOMIC DNA]</scope>
    <source>
        <strain evidence="3 4">DSM 44892</strain>
    </source>
</reference>
<evidence type="ECO:0008006" key="5">
    <source>
        <dbReference type="Google" id="ProtNLM"/>
    </source>
</evidence>
<feature type="transmembrane region" description="Helical" evidence="2">
    <location>
        <begin position="97"/>
        <end position="113"/>
    </location>
</feature>
<keyword evidence="2" id="KW-1133">Transmembrane helix</keyword>
<feature type="compositionally biased region" description="Low complexity" evidence="1">
    <location>
        <begin position="163"/>
        <end position="186"/>
    </location>
</feature>
<keyword evidence="4" id="KW-1185">Reference proteome</keyword>
<organism evidence="3 4">
    <name type="scientific">Rhodococcus triatomae</name>
    <dbReference type="NCBI Taxonomy" id="300028"/>
    <lineage>
        <taxon>Bacteria</taxon>
        <taxon>Bacillati</taxon>
        <taxon>Actinomycetota</taxon>
        <taxon>Actinomycetes</taxon>
        <taxon>Mycobacteriales</taxon>
        <taxon>Nocardiaceae</taxon>
        <taxon>Rhodococcus</taxon>
    </lineage>
</organism>
<dbReference type="AlphaFoldDB" id="A0A1G8P5U4"/>
<dbReference type="InterPro" id="IPR046740">
    <property type="entry name" value="DUF6790"/>
</dbReference>
<keyword evidence="2" id="KW-0812">Transmembrane</keyword>
<evidence type="ECO:0000313" key="4">
    <source>
        <dbReference type="Proteomes" id="UP000183263"/>
    </source>
</evidence>
<dbReference type="Proteomes" id="UP000183263">
    <property type="component" value="Unassembled WGS sequence"/>
</dbReference>
<evidence type="ECO:0000256" key="1">
    <source>
        <dbReference type="SAM" id="MobiDB-lite"/>
    </source>
</evidence>
<feature type="transmembrane region" description="Helical" evidence="2">
    <location>
        <begin position="133"/>
        <end position="153"/>
    </location>
</feature>
<proteinExistence type="predicted"/>
<sequence length="186" mass="19502">MSVFVAVLAIIGALVHTVRSRSRPRSPATVVDIFLAWWLVVAVGAGGIIGAAYHVFDGPAIAESIGYTRGDGGFQFENAMGDLALGVLGVLCVRFRGYFWLATIIALTIQYWGDAGGHLYFWIAQDNTKPDNIGAPLVADILLPIVAWALYLISVRRGGAARQPSGGAAQQPSGGAGQPDSPVQGP</sequence>
<name>A0A1G8P5U4_9NOCA</name>
<evidence type="ECO:0000313" key="3">
    <source>
        <dbReference type="EMBL" id="SDI87833.1"/>
    </source>
</evidence>
<feature type="transmembrane region" description="Helical" evidence="2">
    <location>
        <begin position="36"/>
        <end position="56"/>
    </location>
</feature>
<feature type="region of interest" description="Disordered" evidence="1">
    <location>
        <begin position="160"/>
        <end position="186"/>
    </location>
</feature>